<evidence type="ECO:0000313" key="3">
    <source>
        <dbReference type="EMBL" id="QPR31737.1"/>
    </source>
</evidence>
<accession>A0AB37GIM8</accession>
<evidence type="ECO:0000256" key="1">
    <source>
        <dbReference type="SAM" id="MobiDB-lite"/>
    </source>
</evidence>
<feature type="compositionally biased region" description="Basic and acidic residues" evidence="1">
    <location>
        <begin position="417"/>
        <end position="429"/>
    </location>
</feature>
<evidence type="ECO:0000259" key="2">
    <source>
        <dbReference type="Pfam" id="PF02720"/>
    </source>
</evidence>
<evidence type="ECO:0000313" key="5">
    <source>
        <dbReference type="Proteomes" id="UP000594774"/>
    </source>
</evidence>
<evidence type="ECO:0000313" key="4">
    <source>
        <dbReference type="EMBL" id="QQB83616.1"/>
    </source>
</evidence>
<reference evidence="5 6" key="1">
    <citation type="submission" date="2020-12" db="EMBL/GenBank/DDBJ databases">
        <title>FDA dAtabase for Regulatory Grade micrObial Sequences (FDA-ARGOS): Supporting development and validation of Infectious Disease Dx tests.</title>
        <authorList>
            <person name="Sproer C."/>
            <person name="Gronow S."/>
            <person name="Severitt S."/>
            <person name="Schroder I."/>
            <person name="Tallon L."/>
            <person name="Sadzewicz L."/>
            <person name="Zhao X."/>
            <person name="Boylan J."/>
            <person name="Ott S."/>
            <person name="Bowen H."/>
            <person name="Vavikolanu K."/>
            <person name="Mehta A."/>
            <person name="Aluvathingal J."/>
            <person name="Nadendla S."/>
            <person name="Lowell S."/>
            <person name="Myers T."/>
            <person name="Yan Y."/>
            <person name="Sichtig H."/>
        </authorList>
    </citation>
    <scope>NUCLEOTIDE SEQUENCE [LARGE SCALE GENOMIC DNA]</scope>
    <source>
        <strain evidence="3 5">FDAARGOS_938</strain>
        <strain evidence="4 6">FDAARGOS_991</strain>
    </source>
</reference>
<sequence>MMRPNQPQGQEPSRGLNQALSVSQILDLITQFEALSRLVVESFGDLSPVHMRDAYALIERARKRLAIVDAEYLAALAPEIPSSNHRKVAWLAEESHISRAEARQRISCLGRLRKEAEPFSSKSDDERMPALRDKVSEGVVGADAVQKIDKAVKDLPKSEHARVAQALDEHASEVVTQVRVDDLGALSHRLRAMLGLDDPYTDEDRQRLRGVKVGPQRADGMSRLTGLITPHFAAMLKRLQADYGRPGGLLEEGAKDERAPEQRFHDALEAAVDAGFGIGATLKPVRGTTSVVTVAHISDIAKIAGVKLQGTDGWKLPGMGKAISDGGVRMSIAEAIEKVAAGNSFLQVLGDKGQSLFLGRSQRLGTMAQYLALCGEEGGSSAPGKATPPAMCDMHHIESWARGGGTDISNLTFVDPGTHRKIDDNRSNDKSWWTLRPDECEGEPVEAERVVWIEPGKDRKTNDSSEGKNRNSNQDSNTFDNLGRWLRRILRQKGAKRNQGDKDDADPGGAGGCGADVDDEGGGR</sequence>
<keyword evidence="6" id="KW-1185">Reference proteome</keyword>
<dbReference type="EMBL" id="CP065628">
    <property type="protein sequence ID" value="QPR31737.1"/>
    <property type="molecule type" value="Genomic_DNA"/>
</dbReference>
<feature type="compositionally biased region" description="Basic and acidic residues" evidence="1">
    <location>
        <begin position="446"/>
        <end position="469"/>
    </location>
</feature>
<feature type="compositionally biased region" description="Polar residues" evidence="1">
    <location>
        <begin position="470"/>
        <end position="480"/>
    </location>
</feature>
<organism evidence="3 5">
    <name type="scientific">Corynebacterium amycolatum</name>
    <dbReference type="NCBI Taxonomy" id="43765"/>
    <lineage>
        <taxon>Bacteria</taxon>
        <taxon>Bacillati</taxon>
        <taxon>Actinomycetota</taxon>
        <taxon>Actinomycetes</taxon>
        <taxon>Mycobacteriales</taxon>
        <taxon>Corynebacteriaceae</taxon>
        <taxon>Corynebacterium</taxon>
    </lineage>
</organism>
<dbReference type="EMBL" id="CP066023">
    <property type="protein sequence ID" value="QQB83616.1"/>
    <property type="molecule type" value="Genomic_DNA"/>
</dbReference>
<protein>
    <submittedName>
        <fullName evidence="3">DUF222 domain-containing protein</fullName>
    </submittedName>
</protein>
<proteinExistence type="predicted"/>
<name>A0AB37GIM8_CORAY</name>
<feature type="compositionally biased region" description="Basic residues" evidence="1">
    <location>
        <begin position="485"/>
        <end position="496"/>
    </location>
</feature>
<dbReference type="AlphaFoldDB" id="A0AB37GIM8"/>
<feature type="region of interest" description="Disordered" evidence="1">
    <location>
        <begin position="416"/>
        <end position="524"/>
    </location>
</feature>
<dbReference type="Proteomes" id="UP000594774">
    <property type="component" value="Chromosome"/>
</dbReference>
<dbReference type="InterPro" id="IPR003870">
    <property type="entry name" value="DUF222"/>
</dbReference>
<feature type="domain" description="DUF222" evidence="2">
    <location>
        <begin position="60"/>
        <end position="370"/>
    </location>
</feature>
<gene>
    <name evidence="3" type="ORF">I6G95_04775</name>
    <name evidence="4" type="ORF">I6H48_05350</name>
</gene>
<dbReference type="Proteomes" id="UP000595198">
    <property type="component" value="Chromosome"/>
</dbReference>
<dbReference type="CDD" id="cd00085">
    <property type="entry name" value="HNHc"/>
    <property type="match status" value="1"/>
</dbReference>
<dbReference type="Pfam" id="PF02720">
    <property type="entry name" value="DUF222"/>
    <property type="match status" value="1"/>
</dbReference>
<evidence type="ECO:0000313" key="6">
    <source>
        <dbReference type="Proteomes" id="UP000595198"/>
    </source>
</evidence>
<dbReference type="InterPro" id="IPR003615">
    <property type="entry name" value="HNH_nuc"/>
</dbReference>